<feature type="compositionally biased region" description="Basic residues" evidence="1">
    <location>
        <begin position="135"/>
        <end position="146"/>
    </location>
</feature>
<evidence type="ECO:0000313" key="4">
    <source>
        <dbReference type="Proteomes" id="UP000247409"/>
    </source>
</evidence>
<evidence type="ECO:0000259" key="2">
    <source>
        <dbReference type="PROSITE" id="PS50888"/>
    </source>
</evidence>
<reference evidence="3 4" key="1">
    <citation type="journal article" date="2018" name="Mol. Biol. Evol.">
        <title>Analysis of the draft genome of the red seaweed Gracilariopsis chorda provides insights into genome size evolution in Rhodophyta.</title>
        <authorList>
            <person name="Lee J."/>
            <person name="Yang E.C."/>
            <person name="Graf L."/>
            <person name="Yang J.H."/>
            <person name="Qiu H."/>
            <person name="Zel Zion U."/>
            <person name="Chan C.X."/>
            <person name="Stephens T.G."/>
            <person name="Weber A.P.M."/>
            <person name="Boo G.H."/>
            <person name="Boo S.M."/>
            <person name="Kim K.M."/>
            <person name="Shin Y."/>
            <person name="Jung M."/>
            <person name="Lee S.J."/>
            <person name="Yim H.S."/>
            <person name="Lee J.H."/>
            <person name="Bhattacharya D."/>
            <person name="Yoon H.S."/>
        </authorList>
    </citation>
    <scope>NUCLEOTIDE SEQUENCE [LARGE SCALE GENOMIC DNA]</scope>
    <source>
        <strain evidence="3 4">SKKU-2015</strain>
        <tissue evidence="3">Whole body</tissue>
    </source>
</reference>
<dbReference type="Gene3D" id="4.10.280.10">
    <property type="entry name" value="Helix-loop-helix DNA-binding domain"/>
    <property type="match status" value="1"/>
</dbReference>
<dbReference type="AlphaFoldDB" id="A0A2V3J3I4"/>
<dbReference type="SUPFAM" id="SSF47459">
    <property type="entry name" value="HLH, helix-loop-helix DNA-binding domain"/>
    <property type="match status" value="1"/>
</dbReference>
<organism evidence="3 4">
    <name type="scientific">Gracilariopsis chorda</name>
    <dbReference type="NCBI Taxonomy" id="448386"/>
    <lineage>
        <taxon>Eukaryota</taxon>
        <taxon>Rhodophyta</taxon>
        <taxon>Florideophyceae</taxon>
        <taxon>Rhodymeniophycidae</taxon>
        <taxon>Gracilariales</taxon>
        <taxon>Gracilariaceae</taxon>
        <taxon>Gracilariopsis</taxon>
    </lineage>
</organism>
<proteinExistence type="predicted"/>
<dbReference type="Pfam" id="PF00010">
    <property type="entry name" value="HLH"/>
    <property type="match status" value="1"/>
</dbReference>
<dbReference type="Proteomes" id="UP000247409">
    <property type="component" value="Unassembled WGS sequence"/>
</dbReference>
<sequence length="200" mass="20716">MNPLLGAPHNDELVDRAACDLFGRLGVGEGHSGGATAAELDAYSCDLLLDLLSVPDLQLDAAEGHVPASTPPPPEAAPAPVCTDAISEAISDAISDGTASNCGGGSTANALWTAMPSVSAAGKRGSSGGGGDQRSKRRREFHKIHTRRSRAKLNEKMELLRRVLPEPPAGVVVKSKAQIIDHAIAVLSQLQDAHSAHPRS</sequence>
<protein>
    <recommendedName>
        <fullName evidence="2">BHLH domain-containing protein</fullName>
    </recommendedName>
</protein>
<dbReference type="GO" id="GO:0046983">
    <property type="term" value="F:protein dimerization activity"/>
    <property type="evidence" value="ECO:0007669"/>
    <property type="project" value="InterPro"/>
</dbReference>
<evidence type="ECO:0000313" key="3">
    <source>
        <dbReference type="EMBL" id="PXF48893.1"/>
    </source>
</evidence>
<evidence type="ECO:0000256" key="1">
    <source>
        <dbReference type="SAM" id="MobiDB-lite"/>
    </source>
</evidence>
<comment type="caution">
    <text evidence="3">The sequence shown here is derived from an EMBL/GenBank/DDBJ whole genome shotgun (WGS) entry which is preliminary data.</text>
</comment>
<dbReference type="EMBL" id="NBIV01000010">
    <property type="protein sequence ID" value="PXF48893.1"/>
    <property type="molecule type" value="Genomic_DNA"/>
</dbReference>
<dbReference type="PROSITE" id="PS50888">
    <property type="entry name" value="BHLH"/>
    <property type="match status" value="1"/>
</dbReference>
<feature type="region of interest" description="Disordered" evidence="1">
    <location>
        <begin position="119"/>
        <end position="146"/>
    </location>
</feature>
<name>A0A2V3J3I4_9FLOR</name>
<dbReference type="InterPro" id="IPR011598">
    <property type="entry name" value="bHLH_dom"/>
</dbReference>
<accession>A0A2V3J3I4</accession>
<feature type="domain" description="BHLH" evidence="2">
    <location>
        <begin position="137"/>
        <end position="190"/>
    </location>
</feature>
<keyword evidence="4" id="KW-1185">Reference proteome</keyword>
<dbReference type="CDD" id="cd00083">
    <property type="entry name" value="bHLH_SF"/>
    <property type="match status" value="1"/>
</dbReference>
<dbReference type="InterPro" id="IPR036638">
    <property type="entry name" value="HLH_DNA-bd_sf"/>
</dbReference>
<gene>
    <name evidence="3" type="ORF">BWQ96_01235</name>
</gene>